<organism evidence="10 11">
    <name type="scientific">Lutibacter maritimus</name>
    <dbReference type="NCBI Taxonomy" id="593133"/>
    <lineage>
        <taxon>Bacteria</taxon>
        <taxon>Pseudomonadati</taxon>
        <taxon>Bacteroidota</taxon>
        <taxon>Flavobacteriia</taxon>
        <taxon>Flavobacteriales</taxon>
        <taxon>Flavobacteriaceae</taxon>
        <taxon>Lutibacter</taxon>
    </lineage>
</organism>
<accession>A0A1I6RKL4</accession>
<dbReference type="OrthoDB" id="9762913at2"/>
<evidence type="ECO:0000256" key="5">
    <source>
        <dbReference type="ARBA" id="ARBA00023027"/>
    </source>
</evidence>
<evidence type="ECO:0000256" key="4">
    <source>
        <dbReference type="ARBA" id="ARBA00023002"/>
    </source>
</evidence>
<dbReference type="NCBIfam" id="TIGR01236">
    <property type="entry name" value="D1pyr5carbox1"/>
    <property type="match status" value="1"/>
</dbReference>
<dbReference type="Pfam" id="PF00171">
    <property type="entry name" value="Aldedh"/>
    <property type="match status" value="1"/>
</dbReference>
<evidence type="ECO:0000313" key="11">
    <source>
        <dbReference type="Proteomes" id="UP000199312"/>
    </source>
</evidence>
<dbReference type="FunFam" id="3.40.605.10:FF:000006">
    <property type="entry name" value="1-pyrroline-5-carboxylate dehydrogenase"/>
    <property type="match status" value="1"/>
</dbReference>
<protein>
    <recommendedName>
        <fullName evidence="7">L-glutamate gamma-semialdehyde dehydrogenase</fullName>
        <ecNumber evidence="3">1.2.1.88</ecNumber>
    </recommendedName>
    <alternativeName>
        <fullName evidence="7">L-glutamate gamma-semialdehyde dehydrogenase</fullName>
    </alternativeName>
</protein>
<dbReference type="InterPro" id="IPR016163">
    <property type="entry name" value="Ald_DH_C"/>
</dbReference>
<dbReference type="GO" id="GO:0010133">
    <property type="term" value="P:L-proline catabolic process to L-glutamate"/>
    <property type="evidence" value="ECO:0007669"/>
    <property type="project" value="UniProtKB-UniPathway"/>
</dbReference>
<keyword evidence="6" id="KW-0642">Proline metabolism</keyword>
<evidence type="ECO:0000256" key="1">
    <source>
        <dbReference type="ARBA" id="ARBA00004786"/>
    </source>
</evidence>
<dbReference type="PANTHER" id="PTHR42862">
    <property type="entry name" value="DELTA-1-PYRROLINE-5-CARBOXYLATE DEHYDROGENASE 1, ISOFORM A-RELATED"/>
    <property type="match status" value="1"/>
</dbReference>
<dbReference type="FunFam" id="3.40.309.10:FF:000005">
    <property type="entry name" value="1-pyrroline-5-carboxylate dehydrogenase 1"/>
    <property type="match status" value="1"/>
</dbReference>
<evidence type="ECO:0000259" key="9">
    <source>
        <dbReference type="Pfam" id="PF00171"/>
    </source>
</evidence>
<dbReference type="CDD" id="cd07123">
    <property type="entry name" value="ALDH_F4-17_P5CDH"/>
    <property type="match status" value="1"/>
</dbReference>
<evidence type="ECO:0000256" key="3">
    <source>
        <dbReference type="ARBA" id="ARBA00012884"/>
    </source>
</evidence>
<gene>
    <name evidence="10" type="ORF">SAMN04488006_2575</name>
</gene>
<feature type="domain" description="Aldehyde dehydrogenase" evidence="9">
    <location>
        <begin position="56"/>
        <end position="520"/>
    </location>
</feature>
<evidence type="ECO:0000256" key="2">
    <source>
        <dbReference type="ARBA" id="ARBA00009986"/>
    </source>
</evidence>
<proteinExistence type="inferred from homology"/>
<evidence type="ECO:0000256" key="6">
    <source>
        <dbReference type="ARBA" id="ARBA00023062"/>
    </source>
</evidence>
<comment type="catalytic activity">
    <reaction evidence="8">
        <text>L-glutamate 5-semialdehyde + NAD(+) + H2O = L-glutamate + NADH + 2 H(+)</text>
        <dbReference type="Rhea" id="RHEA:30235"/>
        <dbReference type="ChEBI" id="CHEBI:15377"/>
        <dbReference type="ChEBI" id="CHEBI:15378"/>
        <dbReference type="ChEBI" id="CHEBI:29985"/>
        <dbReference type="ChEBI" id="CHEBI:57540"/>
        <dbReference type="ChEBI" id="CHEBI:57945"/>
        <dbReference type="ChEBI" id="CHEBI:58066"/>
        <dbReference type="EC" id="1.2.1.88"/>
    </reaction>
</comment>
<evidence type="ECO:0000256" key="7">
    <source>
        <dbReference type="ARBA" id="ARBA00032259"/>
    </source>
</evidence>
<dbReference type="GO" id="GO:0004657">
    <property type="term" value="F:proline dehydrogenase activity"/>
    <property type="evidence" value="ECO:0007669"/>
    <property type="project" value="UniProtKB-ARBA"/>
</dbReference>
<reference evidence="11" key="1">
    <citation type="submission" date="2016-10" db="EMBL/GenBank/DDBJ databases">
        <authorList>
            <person name="Varghese N."/>
            <person name="Submissions S."/>
        </authorList>
    </citation>
    <scope>NUCLEOTIDE SEQUENCE [LARGE SCALE GENOMIC DNA]</scope>
    <source>
        <strain evidence="11">DSM 24450</strain>
    </source>
</reference>
<evidence type="ECO:0000313" key="10">
    <source>
        <dbReference type="EMBL" id="SFS65247.1"/>
    </source>
</evidence>
<dbReference type="InterPro" id="IPR016162">
    <property type="entry name" value="Ald_DH_N"/>
</dbReference>
<dbReference type="PANTHER" id="PTHR42862:SF1">
    <property type="entry name" value="DELTA-1-PYRROLINE-5-CARBOXYLATE DEHYDROGENASE 2, ISOFORM A-RELATED"/>
    <property type="match status" value="1"/>
</dbReference>
<evidence type="ECO:0000256" key="8">
    <source>
        <dbReference type="ARBA" id="ARBA00048142"/>
    </source>
</evidence>
<dbReference type="InterPro" id="IPR050485">
    <property type="entry name" value="Proline_metab_enzyme"/>
</dbReference>
<dbReference type="PROSITE" id="PS00070">
    <property type="entry name" value="ALDEHYDE_DEHYDR_CYS"/>
    <property type="match status" value="1"/>
</dbReference>
<dbReference type="EC" id="1.2.1.88" evidence="3"/>
<keyword evidence="11" id="KW-1185">Reference proteome</keyword>
<dbReference type="RefSeq" id="WP_090227589.1">
    <property type="nucleotide sequence ID" value="NZ_FOZP01000006.1"/>
</dbReference>
<dbReference type="Gene3D" id="3.40.605.10">
    <property type="entry name" value="Aldehyde Dehydrogenase, Chain A, domain 1"/>
    <property type="match status" value="1"/>
</dbReference>
<keyword evidence="5" id="KW-0520">NAD</keyword>
<dbReference type="SUPFAM" id="SSF53720">
    <property type="entry name" value="ALDH-like"/>
    <property type="match status" value="1"/>
</dbReference>
<dbReference type="InterPro" id="IPR016160">
    <property type="entry name" value="Ald_DH_CS_CYS"/>
</dbReference>
<comment type="similarity">
    <text evidence="2">Belongs to the aldehyde dehydrogenase family.</text>
</comment>
<dbReference type="STRING" id="593133.SAMN04488006_2575"/>
<dbReference type="GO" id="GO:0003842">
    <property type="term" value="F:L-glutamate gamma-semialdehyde dehydrogenase activity"/>
    <property type="evidence" value="ECO:0007669"/>
    <property type="project" value="UniProtKB-EC"/>
</dbReference>
<comment type="pathway">
    <text evidence="1">Amino-acid degradation; L-proline degradation into L-glutamate; L-glutamate from L-proline: step 2/2.</text>
</comment>
<name>A0A1I6RKL4_9FLAO</name>
<dbReference type="GO" id="GO:0009898">
    <property type="term" value="C:cytoplasmic side of plasma membrane"/>
    <property type="evidence" value="ECO:0007669"/>
    <property type="project" value="TreeGrafter"/>
</dbReference>
<dbReference type="InterPro" id="IPR005931">
    <property type="entry name" value="P5CDH/ALDH4A1"/>
</dbReference>
<dbReference type="Proteomes" id="UP000199312">
    <property type="component" value="Unassembled WGS sequence"/>
</dbReference>
<dbReference type="Gene3D" id="3.40.309.10">
    <property type="entry name" value="Aldehyde Dehydrogenase, Chain A, domain 2"/>
    <property type="match status" value="1"/>
</dbReference>
<keyword evidence="4" id="KW-0560">Oxidoreductase</keyword>
<dbReference type="InterPro" id="IPR016161">
    <property type="entry name" value="Ald_DH/histidinol_DH"/>
</dbReference>
<dbReference type="InterPro" id="IPR015590">
    <property type="entry name" value="Aldehyde_DH_dom"/>
</dbReference>
<sequence length="571" mass="63334">MASGFYNVPKAVNEPVKSYAPGSAERKALIETYKKMFNQQVDIPFYIGGKEYRTGNTVDIHPPHDHKHCVGKYHTADKEHIELAVKKAAEARVKWAATSWEHRAAIFLKAAELLAGPFRYKMNAATMIAQSKNVFQAEIDSACELIDFLRFNVEFMTEIYSNQPQSSPGIWNRMEYRPLEGFVYAITPFNFTAIAGNLPAAPALMGNVVIWKPASSQVYSAQVIMELFKAAGLPDGVINMVTGNSAMITDVLLNSSDFSGVHFTGSTPVFNSFWETIGKNMNTYKTYPRIVGETGGKDFIWAHASSNPQEVATAISRGAFEYQGQKCSAASRAYMPKSLWPAIKEAVIKDVNSFKMGSPEDTSNFINAVIDKRAFKKLSGYLEQAKKATDAEIIVGGGYDDAVGYFIEPTVIVTTNPMYETMCTELFGPIITIYVYEDEKWLETLDLVDKTGEYALTGAIFSGDRYIIDIATNKLENAAGNFYINDKPTGAVVGQQPFGGARGSGTNDKAGSVWNLLRWVSNRTIKETFVPPTDYRYPFLQESTIETVEKEVESAVEKLKELGKDLKSKFK</sequence>
<dbReference type="UniPathway" id="UPA00261">
    <property type="reaction ID" value="UER00374"/>
</dbReference>
<dbReference type="EMBL" id="FOZP01000006">
    <property type="protein sequence ID" value="SFS65247.1"/>
    <property type="molecule type" value="Genomic_DNA"/>
</dbReference>
<dbReference type="AlphaFoldDB" id="A0A1I6RKL4"/>